<dbReference type="InterPro" id="IPR039424">
    <property type="entry name" value="SBP_5"/>
</dbReference>
<dbReference type="InterPro" id="IPR030678">
    <property type="entry name" value="Peptide/Ni-bd"/>
</dbReference>
<keyword evidence="4" id="KW-1185">Reference proteome</keyword>
<dbReference type="STRING" id="287986.DV20_30525"/>
<feature type="domain" description="Solute-binding protein family 5" evidence="2">
    <location>
        <begin position="118"/>
        <end position="511"/>
    </location>
</feature>
<organism evidence="3 4">
    <name type="scientific">Amycolatopsis rifamycinica</name>
    <dbReference type="NCBI Taxonomy" id="287986"/>
    <lineage>
        <taxon>Bacteria</taxon>
        <taxon>Bacillati</taxon>
        <taxon>Actinomycetota</taxon>
        <taxon>Actinomycetes</taxon>
        <taxon>Pseudonocardiales</taxon>
        <taxon>Pseudonocardiaceae</taxon>
        <taxon>Amycolatopsis</taxon>
    </lineage>
</organism>
<evidence type="ECO:0000313" key="4">
    <source>
        <dbReference type="Proteomes" id="UP000027345"/>
    </source>
</evidence>
<keyword evidence="1" id="KW-0732">Signal</keyword>
<feature type="chain" id="PRO_5038617163" evidence="1">
    <location>
        <begin position="23"/>
        <end position="603"/>
    </location>
</feature>
<dbReference type="InterPro" id="IPR000914">
    <property type="entry name" value="SBP_5_dom"/>
</dbReference>
<dbReference type="GO" id="GO:0042597">
    <property type="term" value="C:periplasmic space"/>
    <property type="evidence" value="ECO:0007669"/>
    <property type="project" value="UniProtKB-ARBA"/>
</dbReference>
<dbReference type="eggNOG" id="COG0747">
    <property type="taxonomic scope" value="Bacteria"/>
</dbReference>
<dbReference type="PANTHER" id="PTHR30290:SF65">
    <property type="entry name" value="MONOACYL PHOSPHATIDYLINOSITOL TETRAMANNOSIDE-BINDING PROTEIN LPQW-RELATED"/>
    <property type="match status" value="1"/>
</dbReference>
<dbReference type="GO" id="GO:0043190">
    <property type="term" value="C:ATP-binding cassette (ABC) transporter complex"/>
    <property type="evidence" value="ECO:0007669"/>
    <property type="project" value="InterPro"/>
</dbReference>
<dbReference type="PROSITE" id="PS51257">
    <property type="entry name" value="PROKAR_LIPOPROTEIN"/>
    <property type="match status" value="1"/>
</dbReference>
<feature type="signal peptide" evidence="1">
    <location>
        <begin position="1"/>
        <end position="22"/>
    </location>
</feature>
<dbReference type="CDD" id="cd08501">
    <property type="entry name" value="PBP2_Lpqw"/>
    <property type="match status" value="1"/>
</dbReference>
<dbReference type="SUPFAM" id="SSF53850">
    <property type="entry name" value="Periplasmic binding protein-like II"/>
    <property type="match status" value="1"/>
</dbReference>
<proteinExistence type="predicted"/>
<gene>
    <name evidence="3" type="ORF">DV20_30525</name>
</gene>
<name>A0A066TUG4_9PSEU</name>
<comment type="caution">
    <text evidence="3">The sequence shown here is derived from an EMBL/GenBank/DDBJ whole genome shotgun (WGS) entry which is preliminary data.</text>
</comment>
<dbReference type="EMBL" id="JMQI01000063">
    <property type="protein sequence ID" value="KDN18515.1"/>
    <property type="molecule type" value="Genomic_DNA"/>
</dbReference>
<dbReference type="Pfam" id="PF00496">
    <property type="entry name" value="SBP_bac_5"/>
    <property type="match status" value="1"/>
</dbReference>
<evidence type="ECO:0000256" key="1">
    <source>
        <dbReference type="SAM" id="SignalP"/>
    </source>
</evidence>
<dbReference type="Gene3D" id="3.40.190.10">
    <property type="entry name" value="Periplasmic binding protein-like II"/>
    <property type="match status" value="1"/>
</dbReference>
<protein>
    <submittedName>
        <fullName evidence="3">Peptide ABC transporter substrate-binding protein</fullName>
    </submittedName>
</protein>
<reference evidence="3 4" key="1">
    <citation type="submission" date="2014-05" db="EMBL/GenBank/DDBJ databases">
        <title>Draft genome sequence of Amycolatopsis rifamycinica DSM 46095.</title>
        <authorList>
            <person name="Lal R."/>
            <person name="Saxena A."/>
            <person name="Kumari R."/>
            <person name="Mukherjee U."/>
            <person name="Singh P."/>
            <person name="Sangwan N."/>
            <person name="Mahato N.K."/>
        </authorList>
    </citation>
    <scope>NUCLEOTIDE SEQUENCE [LARGE SCALE GENOMIC DNA]</scope>
    <source>
        <strain evidence="3 4">DSM 46095</strain>
    </source>
</reference>
<dbReference type="RefSeq" id="WP_043786233.1">
    <property type="nucleotide sequence ID" value="NZ_JMQI01000063.1"/>
</dbReference>
<evidence type="ECO:0000259" key="2">
    <source>
        <dbReference type="Pfam" id="PF00496"/>
    </source>
</evidence>
<dbReference type="PANTHER" id="PTHR30290">
    <property type="entry name" value="PERIPLASMIC BINDING COMPONENT OF ABC TRANSPORTER"/>
    <property type="match status" value="1"/>
</dbReference>
<sequence>MRRSKAVSALSLVAGASLLLSACSGGDSGSGNTDQNGSSTDIKAMAVGKAETADQFKLADTPGYDATVTVGIDDGYSGYNNQTTDTNTSYNNYILTSVLSGVFKLDGNNKQLLNVDVFESAEVTSKSPQVVTYKIKPNLKWSDGQAYDCKDMYLAWLAQSGLAKGPDGKNPFNAASTTGYSLIKTATCKDALTFEADFSEPYLDYKGLFNGVAIMPAHVLQSKTGIADITKLAPTGDPAQLKAAGDFWTNEWKGFKADIMPSSGPYKITAFDANQKAVTLEKNPNWSGGKGGPAKIVVRAMEDTKAMATALQNGEIDVAASTQPDATAAQTLKGLAAQGVTYGSAPQLTFEHLDLNYKRMFKDKDLRKAFFETVNRKEITDKLLKEVQADAAPLNSIEFFQGEEGYTDLYGSKAGLGAEAAAKTLSDAGWVKGSDGIFAKGGQRASFKISHNQNARRSQTVEIIISQAKAAGIEVKDETDANFLKGGRLAASDYDVALFGWSSTPNKSESRSIYVCKENGGDQNYQGLCDENIDKNYDIAVKATDEAVKLKAYQDVDKAIADQYATLPLFQTPSMWAFKGIDRVYMQSYDGALWNAGEWEQKK</sequence>
<dbReference type="Proteomes" id="UP000027345">
    <property type="component" value="Unassembled WGS sequence"/>
</dbReference>
<dbReference type="GO" id="GO:0015833">
    <property type="term" value="P:peptide transport"/>
    <property type="evidence" value="ECO:0007669"/>
    <property type="project" value="TreeGrafter"/>
</dbReference>
<dbReference type="AlphaFoldDB" id="A0A066TUG4"/>
<dbReference type="Gene3D" id="3.10.105.10">
    <property type="entry name" value="Dipeptide-binding Protein, Domain 3"/>
    <property type="match status" value="1"/>
</dbReference>
<evidence type="ECO:0000313" key="3">
    <source>
        <dbReference type="EMBL" id="KDN18515.1"/>
    </source>
</evidence>
<dbReference type="PIRSF" id="PIRSF002741">
    <property type="entry name" value="MppA"/>
    <property type="match status" value="1"/>
</dbReference>
<dbReference type="GO" id="GO:1904680">
    <property type="term" value="F:peptide transmembrane transporter activity"/>
    <property type="evidence" value="ECO:0007669"/>
    <property type="project" value="TreeGrafter"/>
</dbReference>
<accession>A0A066TUG4</accession>